<dbReference type="Proteomes" id="UP000198847">
    <property type="component" value="Unassembled WGS sequence"/>
</dbReference>
<dbReference type="RefSeq" id="WP_091751335.1">
    <property type="nucleotide sequence ID" value="NZ_FODY01000032.1"/>
</dbReference>
<dbReference type="InterPro" id="IPR003313">
    <property type="entry name" value="AraC-bd"/>
</dbReference>
<keyword evidence="4" id="KW-0804">Transcription</keyword>
<keyword evidence="3" id="KW-0010">Activator</keyword>
<dbReference type="InterPro" id="IPR018060">
    <property type="entry name" value="HTH_AraC"/>
</dbReference>
<dbReference type="OrthoDB" id="9772607at2"/>
<dbReference type="Gene3D" id="2.60.120.10">
    <property type="entry name" value="Jelly Rolls"/>
    <property type="match status" value="1"/>
</dbReference>
<evidence type="ECO:0000256" key="3">
    <source>
        <dbReference type="ARBA" id="ARBA00023159"/>
    </source>
</evidence>
<dbReference type="SUPFAM" id="SSF51215">
    <property type="entry name" value="Regulatory protein AraC"/>
    <property type="match status" value="1"/>
</dbReference>
<dbReference type="InterPro" id="IPR037923">
    <property type="entry name" value="HTH-like"/>
</dbReference>
<dbReference type="STRING" id="112903.SAMN04490178_1323"/>
<dbReference type="Pfam" id="PF02311">
    <property type="entry name" value="AraC_binding"/>
    <property type="match status" value="1"/>
</dbReference>
<reference evidence="6 7" key="1">
    <citation type="submission" date="2016-10" db="EMBL/GenBank/DDBJ databases">
        <authorList>
            <person name="de Groot N.N."/>
        </authorList>
    </citation>
    <scope>NUCLEOTIDE SEQUENCE [LARGE SCALE GENOMIC DNA]</scope>
    <source>
        <strain evidence="6 7">DSM 13305</strain>
    </source>
</reference>
<dbReference type="PROSITE" id="PS01124">
    <property type="entry name" value="HTH_ARAC_FAMILY_2"/>
    <property type="match status" value="1"/>
</dbReference>
<name>A0A1H8XWT0_9FIRM</name>
<dbReference type="EMBL" id="FODY01000032">
    <property type="protein sequence ID" value="SEP44296.1"/>
    <property type="molecule type" value="Genomic_DNA"/>
</dbReference>
<dbReference type="Gene3D" id="1.10.10.60">
    <property type="entry name" value="Homeodomain-like"/>
    <property type="match status" value="2"/>
</dbReference>
<evidence type="ECO:0000256" key="2">
    <source>
        <dbReference type="ARBA" id="ARBA00023125"/>
    </source>
</evidence>
<keyword evidence="1" id="KW-0805">Transcription regulation</keyword>
<keyword evidence="2 6" id="KW-0238">DNA-binding</keyword>
<feature type="domain" description="HTH araC/xylS-type" evidence="5">
    <location>
        <begin position="137"/>
        <end position="234"/>
    </location>
</feature>
<dbReference type="AlphaFoldDB" id="A0A1H8XWT0"/>
<evidence type="ECO:0000256" key="1">
    <source>
        <dbReference type="ARBA" id="ARBA00023015"/>
    </source>
</evidence>
<dbReference type="GO" id="GO:0003700">
    <property type="term" value="F:DNA-binding transcription factor activity"/>
    <property type="evidence" value="ECO:0007669"/>
    <property type="project" value="InterPro"/>
</dbReference>
<protein>
    <submittedName>
        <fullName evidence="6">AraC-type DNA-binding protein</fullName>
    </submittedName>
</protein>
<dbReference type="InterPro" id="IPR050204">
    <property type="entry name" value="AraC_XylS_family_regulators"/>
</dbReference>
<dbReference type="InterPro" id="IPR009057">
    <property type="entry name" value="Homeodomain-like_sf"/>
</dbReference>
<gene>
    <name evidence="6" type="ORF">SAMN04490178_1323</name>
</gene>
<dbReference type="SMART" id="SM00342">
    <property type="entry name" value="HTH_ARAC"/>
    <property type="match status" value="1"/>
</dbReference>
<dbReference type="GO" id="GO:0043565">
    <property type="term" value="F:sequence-specific DNA binding"/>
    <property type="evidence" value="ECO:0007669"/>
    <property type="project" value="InterPro"/>
</dbReference>
<dbReference type="InterPro" id="IPR020449">
    <property type="entry name" value="Tscrpt_reg_AraC-type_HTH"/>
</dbReference>
<sequence length="239" mass="27386">MGKSAYYRSQQLEIIHLKDWQITYHEHNHVSIYTVGFVLAGAVTLICEEQAVTVQPGQFFIIKPYQMHALLLPSIYNMIAVCLPRELVERHNANSLREILSQDITCLALSIDNTCLEAATGALYQGEPVRELVGDMLADVKHLRQNPENNSSIQNMADSMYFSKYHYIKRFKQKLGMTPHQFQLQNKVRKAQRMLENGKPLTEIAADLGFYDQSHFIKCFKQIIGLTPAIYRQAVSRLP</sequence>
<organism evidence="6 7">
    <name type="scientific">Propionispora vibrioides</name>
    <dbReference type="NCBI Taxonomy" id="112903"/>
    <lineage>
        <taxon>Bacteria</taxon>
        <taxon>Bacillati</taxon>
        <taxon>Bacillota</taxon>
        <taxon>Negativicutes</taxon>
        <taxon>Selenomonadales</taxon>
        <taxon>Sporomusaceae</taxon>
        <taxon>Propionispora</taxon>
    </lineage>
</organism>
<accession>A0A1H8XWT0</accession>
<proteinExistence type="predicted"/>
<dbReference type="InterPro" id="IPR018062">
    <property type="entry name" value="HTH_AraC-typ_CS"/>
</dbReference>
<dbReference type="PRINTS" id="PR00032">
    <property type="entry name" value="HTHARAC"/>
</dbReference>
<dbReference type="PROSITE" id="PS00041">
    <property type="entry name" value="HTH_ARAC_FAMILY_1"/>
    <property type="match status" value="1"/>
</dbReference>
<evidence type="ECO:0000256" key="4">
    <source>
        <dbReference type="ARBA" id="ARBA00023163"/>
    </source>
</evidence>
<dbReference type="InterPro" id="IPR014710">
    <property type="entry name" value="RmlC-like_jellyroll"/>
</dbReference>
<evidence type="ECO:0000313" key="6">
    <source>
        <dbReference type="EMBL" id="SEP44296.1"/>
    </source>
</evidence>
<dbReference type="Pfam" id="PF12833">
    <property type="entry name" value="HTH_18"/>
    <property type="match status" value="1"/>
</dbReference>
<evidence type="ECO:0000313" key="7">
    <source>
        <dbReference type="Proteomes" id="UP000198847"/>
    </source>
</evidence>
<dbReference type="SUPFAM" id="SSF46689">
    <property type="entry name" value="Homeodomain-like"/>
    <property type="match status" value="2"/>
</dbReference>
<keyword evidence="7" id="KW-1185">Reference proteome</keyword>
<evidence type="ECO:0000259" key="5">
    <source>
        <dbReference type="PROSITE" id="PS01124"/>
    </source>
</evidence>
<dbReference type="PANTHER" id="PTHR46796">
    <property type="entry name" value="HTH-TYPE TRANSCRIPTIONAL ACTIVATOR RHAS-RELATED"/>
    <property type="match status" value="1"/>
</dbReference>